<dbReference type="GO" id="GO:0008270">
    <property type="term" value="F:zinc ion binding"/>
    <property type="evidence" value="ECO:0007669"/>
    <property type="project" value="InterPro"/>
</dbReference>
<feature type="domain" description="Zn(2)-C6 fungal-type" evidence="4">
    <location>
        <begin position="11"/>
        <end position="39"/>
    </location>
</feature>
<name>A0A168EMN8_9HYPO</name>
<protein>
    <recommendedName>
        <fullName evidence="4">Zn(2)-C6 fungal-type domain-containing protein</fullName>
    </recommendedName>
</protein>
<dbReference type="GO" id="GO:0045944">
    <property type="term" value="P:positive regulation of transcription by RNA polymerase II"/>
    <property type="evidence" value="ECO:0007669"/>
    <property type="project" value="TreeGrafter"/>
</dbReference>
<dbReference type="Gene3D" id="4.10.240.10">
    <property type="entry name" value="Zn(2)-C6 fungal-type DNA-binding domain"/>
    <property type="match status" value="1"/>
</dbReference>
<evidence type="ECO:0000313" key="6">
    <source>
        <dbReference type="Proteomes" id="UP000078544"/>
    </source>
</evidence>
<keyword evidence="2" id="KW-0539">Nucleus</keyword>
<reference evidence="5 6" key="1">
    <citation type="journal article" date="2016" name="Genome Biol. Evol.">
        <title>Divergent and convergent evolution of fungal pathogenicity.</title>
        <authorList>
            <person name="Shang Y."/>
            <person name="Xiao G."/>
            <person name="Zheng P."/>
            <person name="Cen K."/>
            <person name="Zhan S."/>
            <person name="Wang C."/>
        </authorList>
    </citation>
    <scope>NUCLEOTIDE SEQUENCE [LARGE SCALE GENOMIC DNA]</scope>
    <source>
        <strain evidence="5 6">RCEF 2490</strain>
    </source>
</reference>
<dbReference type="OrthoDB" id="5380854at2759"/>
<accession>A0A168EMN8</accession>
<dbReference type="GO" id="GO:0000976">
    <property type="term" value="F:transcription cis-regulatory region binding"/>
    <property type="evidence" value="ECO:0007669"/>
    <property type="project" value="TreeGrafter"/>
</dbReference>
<dbReference type="Pfam" id="PF11951">
    <property type="entry name" value="Fungal_trans_2"/>
    <property type="match status" value="1"/>
</dbReference>
<evidence type="ECO:0000256" key="2">
    <source>
        <dbReference type="ARBA" id="ARBA00023242"/>
    </source>
</evidence>
<feature type="compositionally biased region" description="Polar residues" evidence="3">
    <location>
        <begin position="95"/>
        <end position="105"/>
    </location>
</feature>
<evidence type="ECO:0000256" key="1">
    <source>
        <dbReference type="ARBA" id="ARBA00004123"/>
    </source>
</evidence>
<dbReference type="PANTHER" id="PTHR37534">
    <property type="entry name" value="TRANSCRIPTIONAL ACTIVATOR PROTEIN UGA3"/>
    <property type="match status" value="1"/>
</dbReference>
<dbReference type="STRING" id="1081109.A0A168EMN8"/>
<dbReference type="PROSITE" id="PS50048">
    <property type="entry name" value="ZN2_CY6_FUNGAL_2"/>
    <property type="match status" value="1"/>
</dbReference>
<dbReference type="SUPFAM" id="SSF57701">
    <property type="entry name" value="Zn2/Cys6 DNA-binding domain"/>
    <property type="match status" value="1"/>
</dbReference>
<feature type="compositionally biased region" description="Low complexity" evidence="3">
    <location>
        <begin position="76"/>
        <end position="92"/>
    </location>
</feature>
<dbReference type="CDD" id="cd00067">
    <property type="entry name" value="GAL4"/>
    <property type="match status" value="1"/>
</dbReference>
<dbReference type="InterPro" id="IPR036864">
    <property type="entry name" value="Zn2-C6_fun-type_DNA-bd_sf"/>
</dbReference>
<dbReference type="AlphaFoldDB" id="A0A168EMN8"/>
<feature type="region of interest" description="Disordered" evidence="3">
    <location>
        <begin position="76"/>
        <end position="107"/>
    </location>
</feature>
<dbReference type="GO" id="GO:0005634">
    <property type="term" value="C:nucleus"/>
    <property type="evidence" value="ECO:0007669"/>
    <property type="project" value="UniProtKB-SubCell"/>
</dbReference>
<dbReference type="Pfam" id="PF00172">
    <property type="entry name" value="Zn_clus"/>
    <property type="match status" value="1"/>
</dbReference>
<organism evidence="5 6">
    <name type="scientific">Moelleriella libera RCEF 2490</name>
    <dbReference type="NCBI Taxonomy" id="1081109"/>
    <lineage>
        <taxon>Eukaryota</taxon>
        <taxon>Fungi</taxon>
        <taxon>Dikarya</taxon>
        <taxon>Ascomycota</taxon>
        <taxon>Pezizomycotina</taxon>
        <taxon>Sordariomycetes</taxon>
        <taxon>Hypocreomycetidae</taxon>
        <taxon>Hypocreales</taxon>
        <taxon>Clavicipitaceae</taxon>
        <taxon>Moelleriella</taxon>
    </lineage>
</organism>
<dbReference type="SMART" id="SM00066">
    <property type="entry name" value="GAL4"/>
    <property type="match status" value="1"/>
</dbReference>
<dbReference type="PANTHER" id="PTHR37534:SF51">
    <property type="entry name" value="ACRIFLAVINE SENSITIVITY CONTROL PROTEIN ACR-2"/>
    <property type="match status" value="1"/>
</dbReference>
<dbReference type="GO" id="GO:0000981">
    <property type="term" value="F:DNA-binding transcription factor activity, RNA polymerase II-specific"/>
    <property type="evidence" value="ECO:0007669"/>
    <property type="project" value="InterPro"/>
</dbReference>
<evidence type="ECO:0000259" key="4">
    <source>
        <dbReference type="PROSITE" id="PS50048"/>
    </source>
</evidence>
<dbReference type="Proteomes" id="UP000078544">
    <property type="component" value="Unassembled WGS sequence"/>
</dbReference>
<comment type="subcellular location">
    <subcellularLocation>
        <location evidence="1">Nucleus</location>
    </subcellularLocation>
</comment>
<gene>
    <name evidence="5" type="ORF">AAL_02514</name>
</gene>
<dbReference type="EMBL" id="AZGY01000004">
    <property type="protein sequence ID" value="KZZ98963.1"/>
    <property type="molecule type" value="Genomic_DNA"/>
</dbReference>
<comment type="caution">
    <text evidence="5">The sequence shown here is derived from an EMBL/GenBank/DDBJ whole genome shotgun (WGS) entry which is preliminary data.</text>
</comment>
<sequence>MSPPANPPTERCHNCRRQRLRCDRSYPQCNKCINAGKECLGYGKLYRWTGAVASRGKLAGRTSSAPVDASVSPESAFVAAEPASSEAEGSEPVTPLNTRSQTSSDRGLVQVEEDVQLVPRPAMPLGWHDRPRFLADPLYQDMPHSSRHYLSYCKSPHVPSAFYSLWGQMEVMQLTVALQVATRLCRDLVSHDFPDRNPFRGLLALTGTHPLLQHIIVAASAAHMANSIRTPLAFLPRGLDDGASIGVELAAQRALKDSWIAKSKALTLMQVAVEDIEKTGGDVILAAALFFINIELIESGKHGWKAHLEGAGRIMSVLKPTMVADSTLRDYVLSDCFIYFILGGAFMPEASFDNESCFQPEQMPLILQRAAANSYLCCPPEILTIIHSASRLSNLMPEAAASEKVQEAAIALLREAQAFDINGWAHDLDNWACMQDVSIQSRTHAGSAHRLAACLYILQAIPSLKEMKYHDEVAEQLSRDIFGHLASVPDEDPNFKATSWPTFIAGAQSTDRAKQEWIMHRLQRLVVCCPWGFLYSAMDTLRQIWDLDKQGKKTKSWVQALKDPEMNVLIV</sequence>
<proteinExistence type="predicted"/>
<evidence type="ECO:0000313" key="5">
    <source>
        <dbReference type="EMBL" id="KZZ98963.1"/>
    </source>
</evidence>
<dbReference type="InterPro" id="IPR001138">
    <property type="entry name" value="Zn2Cys6_DnaBD"/>
</dbReference>
<keyword evidence="6" id="KW-1185">Reference proteome</keyword>
<evidence type="ECO:0000256" key="3">
    <source>
        <dbReference type="SAM" id="MobiDB-lite"/>
    </source>
</evidence>
<dbReference type="InterPro" id="IPR021858">
    <property type="entry name" value="Fun_TF"/>
</dbReference>